<organism evidence="1 2">
    <name type="scientific">Elysia crispata</name>
    <name type="common">lettuce slug</name>
    <dbReference type="NCBI Taxonomy" id="231223"/>
    <lineage>
        <taxon>Eukaryota</taxon>
        <taxon>Metazoa</taxon>
        <taxon>Spiralia</taxon>
        <taxon>Lophotrochozoa</taxon>
        <taxon>Mollusca</taxon>
        <taxon>Gastropoda</taxon>
        <taxon>Heterobranchia</taxon>
        <taxon>Euthyneura</taxon>
        <taxon>Panpulmonata</taxon>
        <taxon>Sacoglossa</taxon>
        <taxon>Placobranchoidea</taxon>
        <taxon>Plakobranchidae</taxon>
        <taxon>Elysia</taxon>
    </lineage>
</organism>
<dbReference type="Proteomes" id="UP001283361">
    <property type="component" value="Unassembled WGS sequence"/>
</dbReference>
<keyword evidence="2" id="KW-1185">Reference proteome</keyword>
<accession>A0AAE0ZW73</accession>
<dbReference type="AlphaFoldDB" id="A0AAE0ZW73"/>
<comment type="caution">
    <text evidence="1">The sequence shown here is derived from an EMBL/GenBank/DDBJ whole genome shotgun (WGS) entry which is preliminary data.</text>
</comment>
<sequence>MVSNPSVPSLTSSILGLVIGLISPPGVAVILSARDGTYSRPSVVLWLNELSEKFAFYSMSSRHSPSISIFLRLCKYAVNQFSGSIRRKCKRGGELSKQEVGVSFSRASGVYKIGRMPDSSSTLYRISSLSPEKKDKAFHRIPVHSFSLVRSRLRVELTLPVDINQFYVTVSGGYTHSSMTYKPGLRRPYLILNISVMSMLAMDHQSIGKLPLHLWLYGAVTRQGSCDLNVDLLT</sequence>
<evidence type="ECO:0000313" key="1">
    <source>
        <dbReference type="EMBL" id="KAK3776813.1"/>
    </source>
</evidence>
<evidence type="ECO:0000313" key="2">
    <source>
        <dbReference type="Proteomes" id="UP001283361"/>
    </source>
</evidence>
<reference evidence="1" key="1">
    <citation type="journal article" date="2023" name="G3 (Bethesda)">
        <title>A reference genome for the long-term kleptoplast-retaining sea slug Elysia crispata morphotype clarki.</title>
        <authorList>
            <person name="Eastman K.E."/>
            <person name="Pendleton A.L."/>
            <person name="Shaikh M.A."/>
            <person name="Suttiyut T."/>
            <person name="Ogas R."/>
            <person name="Tomko P."/>
            <person name="Gavelis G."/>
            <person name="Widhalm J.R."/>
            <person name="Wisecaver J.H."/>
        </authorList>
    </citation>
    <scope>NUCLEOTIDE SEQUENCE</scope>
    <source>
        <strain evidence="1">ECLA1</strain>
    </source>
</reference>
<gene>
    <name evidence="1" type="ORF">RRG08_024590</name>
</gene>
<protein>
    <submittedName>
        <fullName evidence="1">Uncharacterized protein</fullName>
    </submittedName>
</protein>
<dbReference type="EMBL" id="JAWDGP010003173">
    <property type="protein sequence ID" value="KAK3776813.1"/>
    <property type="molecule type" value="Genomic_DNA"/>
</dbReference>
<name>A0AAE0ZW73_9GAST</name>
<proteinExistence type="predicted"/>